<comment type="caution">
    <text evidence="1">The sequence shown here is derived from an EMBL/GenBank/DDBJ whole genome shotgun (WGS) entry which is preliminary data.</text>
</comment>
<reference evidence="1 2" key="1">
    <citation type="submission" date="2008-08" db="EMBL/GenBank/DDBJ databases">
        <authorList>
            <person name="Madupu R."/>
            <person name="Durkin A.S."/>
            <person name="Torralba M."/>
            <person name="Methe B."/>
            <person name="Sutton G.G."/>
            <person name="Strausberg R.L."/>
            <person name="Nelson K.E."/>
        </authorList>
    </citation>
    <scope>NUCLEOTIDE SEQUENCE [LARGE SCALE GENOMIC DNA]</scope>
    <source>
        <strain evidence="1 2">RM3267</strain>
    </source>
</reference>
<dbReference type="STRING" id="553218.CAMRE0001_2109"/>
<accession>B9D4B3</accession>
<evidence type="ECO:0000313" key="2">
    <source>
        <dbReference type="Proteomes" id="UP000003082"/>
    </source>
</evidence>
<name>B9D4B3_CAMRE</name>
<protein>
    <submittedName>
        <fullName evidence="1">Uncharacterized protein</fullName>
    </submittedName>
</protein>
<dbReference type="Proteomes" id="UP000003082">
    <property type="component" value="Unassembled WGS sequence"/>
</dbReference>
<dbReference type="EMBL" id="ACFU01000026">
    <property type="protein sequence ID" value="EEF13145.1"/>
    <property type="molecule type" value="Genomic_DNA"/>
</dbReference>
<dbReference type="AlphaFoldDB" id="B9D4B3"/>
<keyword evidence="2" id="KW-1185">Reference proteome</keyword>
<sequence>MILPMLLQSNERSKVEFRHNNERALSYFTKDDKKKSS</sequence>
<gene>
    <name evidence="1" type="ORF">CAMRE0001_2109</name>
</gene>
<organism evidence="1 2">
    <name type="scientific">Campylobacter rectus RM3267</name>
    <dbReference type="NCBI Taxonomy" id="553218"/>
    <lineage>
        <taxon>Bacteria</taxon>
        <taxon>Pseudomonadati</taxon>
        <taxon>Campylobacterota</taxon>
        <taxon>Epsilonproteobacteria</taxon>
        <taxon>Campylobacterales</taxon>
        <taxon>Campylobacteraceae</taxon>
        <taxon>Campylobacter</taxon>
    </lineage>
</organism>
<evidence type="ECO:0000313" key="1">
    <source>
        <dbReference type="EMBL" id="EEF13145.1"/>
    </source>
</evidence>
<proteinExistence type="predicted"/>